<evidence type="ECO:0000313" key="8">
    <source>
        <dbReference type="Proteomes" id="UP001316087"/>
    </source>
</evidence>
<comment type="caution">
    <text evidence="7">The sequence shown here is derived from an EMBL/GenBank/DDBJ whole genome shotgun (WGS) entry which is preliminary data.</text>
</comment>
<evidence type="ECO:0000256" key="3">
    <source>
        <dbReference type="ARBA" id="ARBA00022481"/>
    </source>
</evidence>
<evidence type="ECO:0000313" key="7">
    <source>
        <dbReference type="EMBL" id="MCH7321739.1"/>
    </source>
</evidence>
<reference evidence="7 8" key="1">
    <citation type="submission" date="2022-03" db="EMBL/GenBank/DDBJ databases">
        <authorList>
            <person name="Jo J.-H."/>
            <person name="Im W.-T."/>
        </authorList>
    </citation>
    <scope>NUCLEOTIDE SEQUENCE [LARGE SCALE GENOMIC DNA]</scope>
    <source>
        <strain evidence="7 8">MA9</strain>
    </source>
</reference>
<comment type="subcellular location">
    <subcellularLocation>
        <location evidence="1">Cell membrane</location>
        <topology evidence="1">Single-pass membrane protein</topology>
    </subcellularLocation>
</comment>
<keyword evidence="6" id="KW-0472">Membrane</keyword>
<dbReference type="NCBIfam" id="NF040999">
    <property type="entry name" value="pilin_ComGC"/>
    <property type="match status" value="1"/>
</dbReference>
<keyword evidence="5" id="KW-1133">Transmembrane helix</keyword>
<proteinExistence type="predicted"/>
<dbReference type="SUPFAM" id="SSF54523">
    <property type="entry name" value="Pili subunits"/>
    <property type="match status" value="1"/>
</dbReference>
<name>A0ABS9UBQ2_9BACL</name>
<dbReference type="EMBL" id="JAKZFC010000002">
    <property type="protein sequence ID" value="MCH7321739.1"/>
    <property type="molecule type" value="Genomic_DNA"/>
</dbReference>
<dbReference type="InterPro" id="IPR045584">
    <property type="entry name" value="Pilin-like"/>
</dbReference>
<evidence type="ECO:0000256" key="5">
    <source>
        <dbReference type="ARBA" id="ARBA00022989"/>
    </source>
</evidence>
<dbReference type="Gene3D" id="3.30.700.10">
    <property type="entry name" value="Glycoprotein, Type 4 Pilin"/>
    <property type="match status" value="1"/>
</dbReference>
<protein>
    <submittedName>
        <fullName evidence="7">Competence protein ComG</fullName>
    </submittedName>
</protein>
<keyword evidence="4" id="KW-0812">Transmembrane</keyword>
<sequence length="94" mass="10430">MLVVLFIISILILITIPNVSKHFATIDEKGCDSYVLMLNGQIEAYRISTGDYPASFKELFDNGYITEEVPKCPNKTVITFNGKMATIPNDSSLP</sequence>
<keyword evidence="3" id="KW-0488">Methylation</keyword>
<keyword evidence="2" id="KW-1003">Cell membrane</keyword>
<evidence type="ECO:0000256" key="1">
    <source>
        <dbReference type="ARBA" id="ARBA00004162"/>
    </source>
</evidence>
<dbReference type="Proteomes" id="UP001316087">
    <property type="component" value="Unassembled WGS sequence"/>
</dbReference>
<dbReference type="InterPro" id="IPR016940">
    <property type="entry name" value="ComGC"/>
</dbReference>
<evidence type="ECO:0000256" key="6">
    <source>
        <dbReference type="ARBA" id="ARBA00023136"/>
    </source>
</evidence>
<keyword evidence="8" id="KW-1185">Reference proteome</keyword>
<accession>A0ABS9UBQ2</accession>
<evidence type="ECO:0000256" key="2">
    <source>
        <dbReference type="ARBA" id="ARBA00022475"/>
    </source>
</evidence>
<evidence type="ECO:0000256" key="4">
    <source>
        <dbReference type="ARBA" id="ARBA00022692"/>
    </source>
</evidence>
<organism evidence="7 8">
    <name type="scientific">Solibacillus palustris</name>
    <dbReference type="NCBI Taxonomy" id="2908203"/>
    <lineage>
        <taxon>Bacteria</taxon>
        <taxon>Bacillati</taxon>
        <taxon>Bacillota</taxon>
        <taxon>Bacilli</taxon>
        <taxon>Bacillales</taxon>
        <taxon>Caryophanaceae</taxon>
        <taxon>Solibacillus</taxon>
    </lineage>
</organism>
<gene>
    <name evidence="7" type="ORF">LZ480_07515</name>
</gene>